<dbReference type="STRING" id="1051891.A0A0C3Q970"/>
<protein>
    <submittedName>
        <fullName evidence="2">Uncharacterized protein</fullName>
    </submittedName>
</protein>
<dbReference type="OrthoDB" id="755951at2759"/>
<feature type="region of interest" description="Disordered" evidence="1">
    <location>
        <begin position="118"/>
        <end position="153"/>
    </location>
</feature>
<evidence type="ECO:0000256" key="1">
    <source>
        <dbReference type="SAM" id="MobiDB-lite"/>
    </source>
</evidence>
<dbReference type="InterPro" id="IPR036412">
    <property type="entry name" value="HAD-like_sf"/>
</dbReference>
<dbReference type="GO" id="GO:0005946">
    <property type="term" value="C:alpha,alpha-trehalose-phosphate synthase complex (UDP-forming)"/>
    <property type="evidence" value="ECO:0007669"/>
    <property type="project" value="TreeGrafter"/>
</dbReference>
<dbReference type="InterPro" id="IPR001830">
    <property type="entry name" value="Glyco_trans_20"/>
</dbReference>
<dbReference type="SUPFAM" id="SSF53756">
    <property type="entry name" value="UDP-Glycosyltransferase/glycogen phosphorylase"/>
    <property type="match status" value="1"/>
</dbReference>
<feature type="compositionally biased region" description="Polar residues" evidence="1">
    <location>
        <begin position="853"/>
        <end position="866"/>
    </location>
</feature>
<name>A0A0C3Q970_9AGAM</name>
<dbReference type="PANTHER" id="PTHR10788">
    <property type="entry name" value="TREHALOSE-6-PHOSPHATE SYNTHASE"/>
    <property type="match status" value="1"/>
</dbReference>
<dbReference type="AlphaFoldDB" id="A0A0C3Q970"/>
<dbReference type="InterPro" id="IPR003337">
    <property type="entry name" value="Trehalose_PPase"/>
</dbReference>
<dbReference type="EMBL" id="KN823023">
    <property type="protein sequence ID" value="KIO26505.1"/>
    <property type="molecule type" value="Genomic_DNA"/>
</dbReference>
<dbReference type="GO" id="GO:0005829">
    <property type="term" value="C:cytosol"/>
    <property type="evidence" value="ECO:0007669"/>
    <property type="project" value="TreeGrafter"/>
</dbReference>
<organism evidence="2 3">
    <name type="scientific">Tulasnella calospora MUT 4182</name>
    <dbReference type="NCBI Taxonomy" id="1051891"/>
    <lineage>
        <taxon>Eukaryota</taxon>
        <taxon>Fungi</taxon>
        <taxon>Dikarya</taxon>
        <taxon>Basidiomycota</taxon>
        <taxon>Agaricomycotina</taxon>
        <taxon>Agaricomycetes</taxon>
        <taxon>Cantharellales</taxon>
        <taxon>Tulasnellaceae</taxon>
        <taxon>Tulasnella</taxon>
    </lineage>
</organism>
<dbReference type="SUPFAM" id="SSF56784">
    <property type="entry name" value="HAD-like"/>
    <property type="match status" value="1"/>
</dbReference>
<proteinExistence type="predicted"/>
<dbReference type="Pfam" id="PF00982">
    <property type="entry name" value="Glyco_transf_20"/>
    <property type="match status" value="1"/>
</dbReference>
<dbReference type="GO" id="GO:0003825">
    <property type="term" value="F:alpha,alpha-trehalose-phosphate synthase (UDP-forming) activity"/>
    <property type="evidence" value="ECO:0007669"/>
    <property type="project" value="TreeGrafter"/>
</dbReference>
<reference evidence="2 3" key="1">
    <citation type="submission" date="2014-04" db="EMBL/GenBank/DDBJ databases">
        <authorList>
            <consortium name="DOE Joint Genome Institute"/>
            <person name="Kuo A."/>
            <person name="Girlanda M."/>
            <person name="Perotto S."/>
            <person name="Kohler A."/>
            <person name="Nagy L.G."/>
            <person name="Floudas D."/>
            <person name="Copeland A."/>
            <person name="Barry K.W."/>
            <person name="Cichocki N."/>
            <person name="Veneault-Fourrey C."/>
            <person name="LaButti K."/>
            <person name="Lindquist E.A."/>
            <person name="Lipzen A."/>
            <person name="Lundell T."/>
            <person name="Morin E."/>
            <person name="Murat C."/>
            <person name="Sun H."/>
            <person name="Tunlid A."/>
            <person name="Henrissat B."/>
            <person name="Grigoriev I.V."/>
            <person name="Hibbett D.S."/>
            <person name="Martin F."/>
            <person name="Nordberg H.P."/>
            <person name="Cantor M.N."/>
            <person name="Hua S.X."/>
        </authorList>
    </citation>
    <scope>NUCLEOTIDE SEQUENCE [LARGE SCALE GENOMIC DNA]</scope>
    <source>
        <strain evidence="2 3">MUT 4182</strain>
    </source>
</reference>
<dbReference type="Gene3D" id="3.40.50.2000">
    <property type="entry name" value="Glycogen Phosphorylase B"/>
    <property type="match status" value="2"/>
</dbReference>
<keyword evidence="3" id="KW-1185">Reference proteome</keyword>
<dbReference type="HOGENOM" id="CLU_002351_2_2_1"/>
<evidence type="ECO:0000313" key="2">
    <source>
        <dbReference type="EMBL" id="KIO26505.1"/>
    </source>
</evidence>
<feature type="compositionally biased region" description="Low complexity" evidence="1">
    <location>
        <begin position="132"/>
        <end position="148"/>
    </location>
</feature>
<accession>A0A0C3Q970</accession>
<dbReference type="Pfam" id="PF02358">
    <property type="entry name" value="Trehalose_PPase"/>
    <property type="match status" value="1"/>
</dbReference>
<sequence>MASLRQNRIVVASLFLPQGTVYYDDDRSAVDDVELPQSVTKATPLNAAKAAQRLNTSFSILDDLTKSATPMASPVEDKANPFSAFTSPRLGPQQGVRPLPSRLPALNAQAAAVVPAITHEGAQKKPARRMSRSASRSSGMRRSSSVVRPTPTPRLGFLNAPHYTPWQIEASSHGNTGLLNAVNSVGDVIQRKLWVGIIDSPTDDFSEDLRVDLELKYQSEHDSLPVWITDAEFAGCYDGYCHQVLWPTLHYAVPDAPKTRLNLYDSKSFDHYTAVNRKFAEAIVSGYQEGDIIMVNDYHLMLLPQLIRERIPNATIGFFLHVTFPSSEIFRCLAARQHLLRGMLGADLIAFQTYNHMRHFRQTVHRILSLEALPKGIQLENSFVDVQALPMGIDLASFYQKRKDPEVAEWVSILRQRYAGVKLIVGRDKLDEVQGVRQKVQAFETLLERHPEFRGKVVLIQVALSTTSENQSAASDALSTAISRINSRFSSLSYTPVVLLHTTELNFSQYLALLTVADAFMVTSLREGMALRTHEFIECQQERKRPLILSEFTGSYSFSGFRSCFVVNPYDAIQTASAMAAALTISDEEAATRWNDLHKHVISQTAQAFVTSFLARTVRAHAEHTQKPVEKISLLPPLTGDSEVLQEFQKSKKRLVLIGVENTLVQHDPKTTRDLDFSLPENVLEVLRKLSEDERNVVYLLSSRPVTGALEKIVDGLPDVGFVAEDGCYLKAKPNKGEKTEFVNLVSSVSMQWKKPCVDLLSYYTERTPGSFIEERGASVRWRYWPGNPDDSELAWARRQAAEAQNHIWDSLGEKFGLRIVPATRSFLVLPQSASRQSAVELILRPEGPPTPETISSPSALSPNPSGETPFDFVLAIGNEERLLSRLNSVANSVTVSTNLKNSNAKWRLEQKNVLEQLENLAKA</sequence>
<dbReference type="GO" id="GO:0004805">
    <property type="term" value="F:trehalose-phosphatase activity"/>
    <property type="evidence" value="ECO:0007669"/>
    <property type="project" value="TreeGrafter"/>
</dbReference>
<dbReference type="PANTHER" id="PTHR10788:SF15">
    <property type="entry name" value="TREHALOSE SYNTHASE COMPLEX REGULATORY SUBUNIT TPS3-RELATED"/>
    <property type="match status" value="1"/>
</dbReference>
<evidence type="ECO:0000313" key="3">
    <source>
        <dbReference type="Proteomes" id="UP000054248"/>
    </source>
</evidence>
<reference evidence="3" key="2">
    <citation type="submission" date="2015-01" db="EMBL/GenBank/DDBJ databases">
        <title>Evolutionary Origins and Diversification of the Mycorrhizal Mutualists.</title>
        <authorList>
            <consortium name="DOE Joint Genome Institute"/>
            <consortium name="Mycorrhizal Genomics Consortium"/>
            <person name="Kohler A."/>
            <person name="Kuo A."/>
            <person name="Nagy L.G."/>
            <person name="Floudas D."/>
            <person name="Copeland A."/>
            <person name="Barry K.W."/>
            <person name="Cichocki N."/>
            <person name="Veneault-Fourrey C."/>
            <person name="LaButti K."/>
            <person name="Lindquist E.A."/>
            <person name="Lipzen A."/>
            <person name="Lundell T."/>
            <person name="Morin E."/>
            <person name="Murat C."/>
            <person name="Riley R."/>
            <person name="Ohm R."/>
            <person name="Sun H."/>
            <person name="Tunlid A."/>
            <person name="Henrissat B."/>
            <person name="Grigoriev I.V."/>
            <person name="Hibbett D.S."/>
            <person name="Martin F."/>
        </authorList>
    </citation>
    <scope>NUCLEOTIDE SEQUENCE [LARGE SCALE GENOMIC DNA]</scope>
    <source>
        <strain evidence="3">MUT 4182</strain>
    </source>
</reference>
<dbReference type="Proteomes" id="UP000054248">
    <property type="component" value="Unassembled WGS sequence"/>
</dbReference>
<dbReference type="GO" id="GO:0005992">
    <property type="term" value="P:trehalose biosynthetic process"/>
    <property type="evidence" value="ECO:0007669"/>
    <property type="project" value="InterPro"/>
</dbReference>
<feature type="region of interest" description="Disordered" evidence="1">
    <location>
        <begin position="845"/>
        <end position="866"/>
    </location>
</feature>
<gene>
    <name evidence="2" type="ORF">M407DRAFT_243714</name>
</gene>
<dbReference type="CDD" id="cd03788">
    <property type="entry name" value="GT20_TPS"/>
    <property type="match status" value="1"/>
</dbReference>